<dbReference type="HOGENOM" id="CLU_072615_5_0_1"/>
<name>A0A0A2JZW1_PENEN</name>
<dbReference type="VEuPathDB" id="FungiDB:PEXP_103210"/>
<sequence>MRAPRHIHLLRKSTFTYPCSRLSSPFLPRRSFGVSECLNVKMNQLSIPTQPPSNFPAFTPEELSSRREYYPSIADSIKSRPFWGLPIFRLSYGDDGLWNAYMQTLYGEARESLRQANQEYLFPYFFCPVFSDPSLQGSSHDTIREKFTQWVVDSRDPRGTPVRSDTGFSSGAQESACLVVNDDCLKKFNELQHDEENRETAPIVVLTRKWDVEMYRGWHRAEYTDGVTHKLNAEEHNAESEDPEDRYYPKDEDYILFDEVDGFRVPVLGWMWAEIGSIASLYQDLSQHGDQRESWYKAYARPPRVFPDEEDGHWKL</sequence>
<evidence type="ECO:0000313" key="2">
    <source>
        <dbReference type="Proteomes" id="UP000030143"/>
    </source>
</evidence>
<evidence type="ECO:0000313" key="1">
    <source>
        <dbReference type="EMBL" id="KGO52570.1"/>
    </source>
</evidence>
<dbReference type="STRING" id="27334.A0A0A2JZW1"/>
<protein>
    <submittedName>
        <fullName evidence="1">Uncharacterized protein</fullName>
    </submittedName>
</protein>
<dbReference type="PhylomeDB" id="A0A0A2JZW1"/>
<keyword evidence="2" id="KW-1185">Reference proteome</keyword>
<dbReference type="Proteomes" id="UP000030143">
    <property type="component" value="Unassembled WGS sequence"/>
</dbReference>
<dbReference type="AlphaFoldDB" id="A0A0A2JZW1"/>
<gene>
    <name evidence="1" type="ORF">PEX2_082170</name>
</gene>
<organism evidence="1 2">
    <name type="scientific">Penicillium expansum</name>
    <name type="common">Blue mold rot fungus</name>
    <dbReference type="NCBI Taxonomy" id="27334"/>
    <lineage>
        <taxon>Eukaryota</taxon>
        <taxon>Fungi</taxon>
        <taxon>Dikarya</taxon>
        <taxon>Ascomycota</taxon>
        <taxon>Pezizomycotina</taxon>
        <taxon>Eurotiomycetes</taxon>
        <taxon>Eurotiomycetidae</taxon>
        <taxon>Eurotiales</taxon>
        <taxon>Aspergillaceae</taxon>
        <taxon>Penicillium</taxon>
    </lineage>
</organism>
<proteinExistence type="predicted"/>
<dbReference type="GeneID" id="27680907"/>
<dbReference type="OrthoDB" id="4424523at2759"/>
<comment type="caution">
    <text evidence="1">The sequence shown here is derived from an EMBL/GenBank/DDBJ whole genome shotgun (WGS) entry which is preliminary data.</text>
</comment>
<dbReference type="RefSeq" id="XP_016595300.1">
    <property type="nucleotide sequence ID" value="XM_016745487.1"/>
</dbReference>
<reference evidence="1 2" key="1">
    <citation type="journal article" date="2015" name="Mol. Plant Microbe Interact.">
        <title>Genome, transcriptome, and functional analyses of Penicillium expansum provide new insights into secondary metabolism and pathogenicity.</title>
        <authorList>
            <person name="Ballester A.R."/>
            <person name="Marcet-Houben M."/>
            <person name="Levin E."/>
            <person name="Sela N."/>
            <person name="Selma-Lazaro C."/>
            <person name="Carmona L."/>
            <person name="Wisniewski M."/>
            <person name="Droby S."/>
            <person name="Gonzalez-Candelas L."/>
            <person name="Gabaldon T."/>
        </authorList>
    </citation>
    <scope>NUCLEOTIDE SEQUENCE [LARGE SCALE GENOMIC DNA]</scope>
    <source>
        <strain evidence="1 2">MD-8</strain>
    </source>
</reference>
<accession>A0A0A2JZW1</accession>
<dbReference type="EMBL" id="JQFZ01000262">
    <property type="protein sequence ID" value="KGO52570.1"/>
    <property type="molecule type" value="Genomic_DNA"/>
</dbReference>